<dbReference type="Proteomes" id="UP000017820">
    <property type="component" value="Unassembled WGS sequence"/>
</dbReference>
<reference evidence="2 3" key="1">
    <citation type="submission" date="2013-07" db="EMBL/GenBank/DDBJ databases">
        <title>Draft genome sequence of Pseudoalteromonas luteoviolacea 2ta16.</title>
        <authorList>
            <person name="Allen E.E."/>
            <person name="Azam F."/>
            <person name="Podell S."/>
        </authorList>
    </citation>
    <scope>NUCLEOTIDE SEQUENCE [LARGE SCALE GENOMIC DNA]</scope>
    <source>
        <strain evidence="2 3">2ta16</strain>
    </source>
</reference>
<dbReference type="EMBL" id="AUSV01000086">
    <property type="protein sequence ID" value="ESP92102.1"/>
    <property type="molecule type" value="Genomic_DNA"/>
</dbReference>
<evidence type="ECO:0000313" key="2">
    <source>
        <dbReference type="EMBL" id="ESP92102.1"/>
    </source>
</evidence>
<comment type="caution">
    <text evidence="2">The sequence shown here is derived from an EMBL/GenBank/DDBJ whole genome shotgun (WGS) entry which is preliminary data.</text>
</comment>
<organism evidence="2 3">
    <name type="scientific">Pseudoalteromonas luteoviolacea (strain 2ta16)</name>
    <dbReference type="NCBI Taxonomy" id="1353533"/>
    <lineage>
        <taxon>Bacteria</taxon>
        <taxon>Pseudomonadati</taxon>
        <taxon>Pseudomonadota</taxon>
        <taxon>Gammaproteobacteria</taxon>
        <taxon>Alteromonadales</taxon>
        <taxon>Pseudoalteromonadaceae</taxon>
        <taxon>Pseudoalteromonas</taxon>
    </lineage>
</organism>
<dbReference type="AlphaFoldDB" id="V4JA92"/>
<name>V4JA92_PSEL2</name>
<dbReference type="PATRIC" id="fig|1353533.3.peg.3530"/>
<proteinExistence type="predicted"/>
<sequence length="55" mass="6467">MLVLRIEHSKAGLTRQEHSSKHTESDEVKRLEVDLKRVNRRTFKIYGFNKKATAN</sequence>
<evidence type="ECO:0000313" key="3">
    <source>
        <dbReference type="Proteomes" id="UP000017820"/>
    </source>
</evidence>
<evidence type="ECO:0000256" key="1">
    <source>
        <dbReference type="SAM" id="MobiDB-lite"/>
    </source>
</evidence>
<accession>V4JA92</accession>
<protein>
    <submittedName>
        <fullName evidence="2">Uncharacterized protein</fullName>
    </submittedName>
</protein>
<feature type="region of interest" description="Disordered" evidence="1">
    <location>
        <begin position="8"/>
        <end position="27"/>
    </location>
</feature>
<gene>
    <name evidence="2" type="ORF">PL2TA16_04938</name>
</gene>